<reference evidence="10" key="1">
    <citation type="submission" date="2023-07" db="EMBL/GenBank/DDBJ databases">
        <title>30 novel species of actinomycetes from the DSMZ collection.</title>
        <authorList>
            <person name="Nouioui I."/>
        </authorList>
    </citation>
    <scope>NUCLEOTIDE SEQUENCE [LARGE SCALE GENOMIC DNA]</scope>
    <source>
        <strain evidence="10">DSM 42041</strain>
    </source>
</reference>
<keyword evidence="4 7" id="KW-1133">Transmembrane helix</keyword>
<evidence type="ECO:0000313" key="9">
    <source>
        <dbReference type="EMBL" id="MDT0380512.1"/>
    </source>
</evidence>
<feature type="compositionally biased region" description="Basic and acidic residues" evidence="6">
    <location>
        <begin position="481"/>
        <end position="496"/>
    </location>
</feature>
<dbReference type="Proteomes" id="UP001183414">
    <property type="component" value="Unassembled WGS sequence"/>
</dbReference>
<dbReference type="EMBL" id="JAVREQ010000015">
    <property type="protein sequence ID" value="MDT0380512.1"/>
    <property type="molecule type" value="Genomic_DNA"/>
</dbReference>
<comment type="subcellular location">
    <subcellularLocation>
        <location evidence="1">Cell membrane</location>
        <topology evidence="1">Single-pass membrane protein</topology>
    </subcellularLocation>
</comment>
<keyword evidence="2" id="KW-1003">Cell membrane</keyword>
<name>A0ABU2NVG3_9ACTN</name>
<keyword evidence="10" id="KW-1185">Reference proteome</keyword>
<proteinExistence type="predicted"/>
<feature type="compositionally biased region" description="Low complexity" evidence="6">
    <location>
        <begin position="429"/>
        <end position="444"/>
    </location>
</feature>
<feature type="transmembrane region" description="Helical" evidence="7">
    <location>
        <begin position="251"/>
        <end position="274"/>
    </location>
</feature>
<keyword evidence="5 7" id="KW-0472">Membrane</keyword>
<feature type="transmembrane region" description="Helical" evidence="7">
    <location>
        <begin position="78"/>
        <end position="101"/>
    </location>
</feature>
<accession>A0ABU2NVG3</accession>
<evidence type="ECO:0000256" key="2">
    <source>
        <dbReference type="ARBA" id="ARBA00022475"/>
    </source>
</evidence>
<organism evidence="9 10">
    <name type="scientific">Streptomyces hazeniae</name>
    <dbReference type="NCBI Taxonomy" id="3075538"/>
    <lineage>
        <taxon>Bacteria</taxon>
        <taxon>Bacillati</taxon>
        <taxon>Actinomycetota</taxon>
        <taxon>Actinomycetes</taxon>
        <taxon>Kitasatosporales</taxon>
        <taxon>Streptomycetaceae</taxon>
        <taxon>Streptomyces</taxon>
    </lineage>
</organism>
<feature type="domain" description="Phage shock protein PspC N-terminal" evidence="8">
    <location>
        <begin position="48"/>
        <end position="104"/>
    </location>
</feature>
<feature type="transmembrane region" description="Helical" evidence="7">
    <location>
        <begin position="145"/>
        <end position="162"/>
    </location>
</feature>
<comment type="caution">
    <text evidence="9">The sequence shown here is derived from an EMBL/GenBank/DDBJ whole genome shotgun (WGS) entry which is preliminary data.</text>
</comment>
<sequence length="496" mass="51325">MNDDPQPPSPPGPSLRKEAPATDGTAAPDGLGAPRRPDRPDAPERPGRLLRSSRHKVVGGVCGGLGRYFDLDPVVFRVPVAVLSLIGGLGLVFYGFAWLIVPAEGERENELRRLLSARVDGASLSAILVALVGCGLFLASLRAGYTSFSLLVAGAVGGAAYWSQRRRRAEAAGAEGAPVDTATAHAVADAPPETQAPPVPSTPSWWREPLTKDGTPARESGYLWGPDTESAYTAADKAAFRRRQRERRSSGGPVFALASVVGLAAFGIALGSRWLLADSLVIGLSCALLVYGLALAVTAFTGRVGGGTLFMVLVTGLALAAASLLPQDIAAEWEERRWVPVSAAAVAPYYEQGTGRATLDLSRVRPGEGDGLRTRARLGAGELRVLVPDDVVVRADIEVGVGGYRLEPASAAPAPPVPDPDDPDDPDGADGAPEPGRPGGPADATGGGLGVTATRTLPPPDGAEPQGTLTLDLDVGVGEVVVERTERPRTGEEGAR</sequence>
<evidence type="ECO:0000256" key="1">
    <source>
        <dbReference type="ARBA" id="ARBA00004162"/>
    </source>
</evidence>
<feature type="transmembrane region" description="Helical" evidence="7">
    <location>
        <begin position="122"/>
        <end position="139"/>
    </location>
</feature>
<evidence type="ECO:0000256" key="5">
    <source>
        <dbReference type="ARBA" id="ARBA00023136"/>
    </source>
</evidence>
<feature type="compositionally biased region" description="Acidic residues" evidence="6">
    <location>
        <begin position="419"/>
        <end position="428"/>
    </location>
</feature>
<evidence type="ECO:0000256" key="4">
    <source>
        <dbReference type="ARBA" id="ARBA00022989"/>
    </source>
</evidence>
<feature type="compositionally biased region" description="Basic and acidic residues" evidence="6">
    <location>
        <begin position="35"/>
        <end position="47"/>
    </location>
</feature>
<dbReference type="RefSeq" id="WP_311674264.1">
    <property type="nucleotide sequence ID" value="NZ_JAVREQ010000015.1"/>
</dbReference>
<feature type="compositionally biased region" description="Pro residues" evidence="6">
    <location>
        <begin position="1"/>
        <end position="13"/>
    </location>
</feature>
<evidence type="ECO:0000256" key="6">
    <source>
        <dbReference type="SAM" id="MobiDB-lite"/>
    </source>
</evidence>
<feature type="transmembrane region" description="Helical" evidence="7">
    <location>
        <begin position="280"/>
        <end position="300"/>
    </location>
</feature>
<feature type="region of interest" description="Disordered" evidence="6">
    <location>
        <begin position="1"/>
        <end position="47"/>
    </location>
</feature>
<feature type="region of interest" description="Disordered" evidence="6">
    <location>
        <begin position="406"/>
        <end position="496"/>
    </location>
</feature>
<evidence type="ECO:0000259" key="8">
    <source>
        <dbReference type="Pfam" id="PF04024"/>
    </source>
</evidence>
<feature type="region of interest" description="Disordered" evidence="6">
    <location>
        <begin position="189"/>
        <end position="209"/>
    </location>
</feature>
<dbReference type="InterPro" id="IPR052027">
    <property type="entry name" value="PspC"/>
</dbReference>
<dbReference type="PANTHER" id="PTHR33885:SF3">
    <property type="entry name" value="PHAGE SHOCK PROTEIN C"/>
    <property type="match status" value="1"/>
</dbReference>
<dbReference type="PANTHER" id="PTHR33885">
    <property type="entry name" value="PHAGE SHOCK PROTEIN C"/>
    <property type="match status" value="1"/>
</dbReference>
<protein>
    <submittedName>
        <fullName evidence="9">PspC domain-containing protein</fullName>
    </submittedName>
</protein>
<feature type="transmembrane region" description="Helical" evidence="7">
    <location>
        <begin position="307"/>
        <end position="325"/>
    </location>
</feature>
<keyword evidence="3 7" id="KW-0812">Transmembrane</keyword>
<evidence type="ECO:0000313" key="10">
    <source>
        <dbReference type="Proteomes" id="UP001183414"/>
    </source>
</evidence>
<gene>
    <name evidence="9" type="ORF">RM572_17300</name>
</gene>
<dbReference type="Pfam" id="PF04024">
    <property type="entry name" value="PspC"/>
    <property type="match status" value="1"/>
</dbReference>
<evidence type="ECO:0000256" key="3">
    <source>
        <dbReference type="ARBA" id="ARBA00022692"/>
    </source>
</evidence>
<evidence type="ECO:0000256" key="7">
    <source>
        <dbReference type="SAM" id="Phobius"/>
    </source>
</evidence>
<dbReference type="InterPro" id="IPR007168">
    <property type="entry name" value="Phageshock_PspC_N"/>
</dbReference>